<comment type="caution">
    <text evidence="4">The sequence shown here is derived from an EMBL/GenBank/DDBJ whole genome shotgun (WGS) entry which is preliminary data.</text>
</comment>
<evidence type="ECO:0000313" key="5">
    <source>
        <dbReference type="Proteomes" id="UP000324358"/>
    </source>
</evidence>
<feature type="transmembrane region" description="Helical" evidence="2">
    <location>
        <begin position="492"/>
        <end position="511"/>
    </location>
</feature>
<dbReference type="Pfam" id="PF10145">
    <property type="entry name" value="PhageMin_Tail"/>
    <property type="match status" value="1"/>
</dbReference>
<sequence length="676" mass="71006">MDNTLNYILKFQSDADKVAASVERLDKGLNDVNQHVGVMGNKFSSALDKVNSKLSGMRINAFVQNVQSASQGLDSMSAPGLKLSTSLADLSAITDVTGNKLKEIEGYARTSAKTFGGDAADGVEAYKLILSQLTPELAQAPKALQNMGVHIQTLSKTMGGDVAAASEVLTTAMNQYQVSTDDPIKASAEMGNMMNIMAAGAKEGSAELPQIKQALEQSGMAAKTAGVHFAETNGYIQVLDKAGKKGSEGGVALRNVMASLSQGRFLPKDVQKELQMAGVDINTLTDKSLTLSDRLKPLRGIMHDQALVTKMFGKENSNAAIAMLSGIDEAERLTTAIQGTNTAYEQAAIVMDSPAEKAGRFRAKIDDLKISMFNATGGTLAYAAELGSMAFDISNLIPLFSGFGQAISFVTNATKMQALWTSITSGATSVWTGIQWGLNAAMNANPIGIIVLAVAALAAGIGWVISKTEGWGQAWEHTVSGGKLLFKLFGDFIKLEFLTVVNGLMIGLNFIKKGWYEFKEAVGLGDSTENQRMISQINADTESRKQAIIDQAKEVKQTAFDAAMEFGKAANSIKWKTEVEEGEASGVGISDPTAPGAISGNGSGSGNTAGSGAGAKTNKAIATGGTKHNYITISLESLIGALTIKGNDFKDSAKQLETQSVDALVRTLALATTAGS</sequence>
<dbReference type="Proteomes" id="UP000324358">
    <property type="component" value="Unassembled WGS sequence"/>
</dbReference>
<feature type="compositionally biased region" description="Gly residues" evidence="1">
    <location>
        <begin position="599"/>
        <end position="613"/>
    </location>
</feature>
<reference evidence="4 5" key="1">
    <citation type="submission" date="2019-08" db="EMBL/GenBank/DDBJ databases">
        <title>Genomes of Antarctic Bizionia species.</title>
        <authorList>
            <person name="Bowman J.P."/>
        </authorList>
    </citation>
    <scope>NUCLEOTIDE SEQUENCE [LARGE SCALE GENOMIC DNA]</scope>
    <source>
        <strain evidence="4 5">APA-1</strain>
    </source>
</reference>
<dbReference type="AlphaFoldDB" id="A0A5D0QZB1"/>
<evidence type="ECO:0000313" key="4">
    <source>
        <dbReference type="EMBL" id="TYB74590.1"/>
    </source>
</evidence>
<dbReference type="RefSeq" id="WP_066256123.1">
    <property type="nucleotide sequence ID" value="NZ_VSKL01000001.1"/>
</dbReference>
<keyword evidence="2" id="KW-0472">Membrane</keyword>
<feature type="domain" description="Phage tail tape measure protein" evidence="3">
    <location>
        <begin position="152"/>
        <end position="313"/>
    </location>
</feature>
<dbReference type="EMBL" id="VSKL01000001">
    <property type="protein sequence ID" value="TYB74590.1"/>
    <property type="molecule type" value="Genomic_DNA"/>
</dbReference>
<evidence type="ECO:0000256" key="2">
    <source>
        <dbReference type="SAM" id="Phobius"/>
    </source>
</evidence>
<keyword evidence="5" id="KW-1185">Reference proteome</keyword>
<gene>
    <name evidence="4" type="ORF">ES675_00150</name>
</gene>
<keyword evidence="2" id="KW-0812">Transmembrane</keyword>
<evidence type="ECO:0000259" key="3">
    <source>
        <dbReference type="Pfam" id="PF10145"/>
    </source>
</evidence>
<organism evidence="4 5">
    <name type="scientific">Bizionia algoritergicola</name>
    <dbReference type="NCBI Taxonomy" id="291187"/>
    <lineage>
        <taxon>Bacteria</taxon>
        <taxon>Pseudomonadati</taxon>
        <taxon>Bacteroidota</taxon>
        <taxon>Flavobacteriia</taxon>
        <taxon>Flavobacteriales</taxon>
        <taxon>Flavobacteriaceae</taxon>
        <taxon>Bizionia</taxon>
    </lineage>
</organism>
<dbReference type="OrthoDB" id="1219342at2"/>
<feature type="transmembrane region" description="Helical" evidence="2">
    <location>
        <begin position="447"/>
        <end position="465"/>
    </location>
</feature>
<evidence type="ECO:0000256" key="1">
    <source>
        <dbReference type="SAM" id="MobiDB-lite"/>
    </source>
</evidence>
<feature type="region of interest" description="Disordered" evidence="1">
    <location>
        <begin position="584"/>
        <end position="615"/>
    </location>
</feature>
<keyword evidence="2" id="KW-1133">Transmembrane helix</keyword>
<proteinExistence type="predicted"/>
<dbReference type="NCBIfam" id="TIGR01760">
    <property type="entry name" value="tape_meas_TP901"/>
    <property type="match status" value="1"/>
</dbReference>
<dbReference type="InterPro" id="IPR010090">
    <property type="entry name" value="Phage_tape_meas"/>
</dbReference>
<accession>A0A5D0QZB1</accession>
<protein>
    <submittedName>
        <fullName evidence="4">Phage tail tape measure protein</fullName>
    </submittedName>
</protein>
<name>A0A5D0QZB1_9FLAO</name>